<reference evidence="1 2" key="1">
    <citation type="submission" date="2016-07" db="EMBL/GenBank/DDBJ databases">
        <title>Pervasive Adenine N6-methylation of Active Genes in Fungi.</title>
        <authorList>
            <consortium name="DOE Joint Genome Institute"/>
            <person name="Mondo S.J."/>
            <person name="Dannebaum R.O."/>
            <person name="Kuo R.C."/>
            <person name="Labutti K."/>
            <person name="Haridas S."/>
            <person name="Kuo A."/>
            <person name="Salamov A."/>
            <person name="Ahrendt S.R."/>
            <person name="Lipzen A."/>
            <person name="Sullivan W."/>
            <person name="Andreopoulos W.B."/>
            <person name="Clum A."/>
            <person name="Lindquist E."/>
            <person name="Daum C."/>
            <person name="Ramamoorthy G.K."/>
            <person name="Gryganskyi A."/>
            <person name="Culley D."/>
            <person name="Magnuson J.K."/>
            <person name="James T.Y."/>
            <person name="O'Malley M.A."/>
            <person name="Stajich J.E."/>
            <person name="Spatafora J.W."/>
            <person name="Visel A."/>
            <person name="Grigoriev I.V."/>
        </authorList>
    </citation>
    <scope>NUCLEOTIDE SEQUENCE [LARGE SCALE GENOMIC DNA]</scope>
    <source>
        <strain evidence="1 2">ATCC 12442</strain>
    </source>
</reference>
<dbReference type="Proteomes" id="UP000193922">
    <property type="component" value="Unassembled WGS sequence"/>
</dbReference>
<proteinExistence type="predicted"/>
<accession>A0A1Y1W2V4</accession>
<comment type="caution">
    <text evidence="1">The sequence shown here is derived from an EMBL/GenBank/DDBJ whole genome shotgun (WGS) entry which is preliminary data.</text>
</comment>
<gene>
    <name evidence="1" type="ORF">DL89DRAFT_269276</name>
</gene>
<protein>
    <submittedName>
        <fullName evidence="1">Uncharacterized protein</fullName>
    </submittedName>
</protein>
<keyword evidence="2" id="KW-1185">Reference proteome</keyword>
<evidence type="ECO:0000313" key="2">
    <source>
        <dbReference type="Proteomes" id="UP000193922"/>
    </source>
</evidence>
<dbReference type="AlphaFoldDB" id="A0A1Y1W2V4"/>
<organism evidence="1 2">
    <name type="scientific">Linderina pennispora</name>
    <dbReference type="NCBI Taxonomy" id="61395"/>
    <lineage>
        <taxon>Eukaryota</taxon>
        <taxon>Fungi</taxon>
        <taxon>Fungi incertae sedis</taxon>
        <taxon>Zoopagomycota</taxon>
        <taxon>Kickxellomycotina</taxon>
        <taxon>Kickxellomycetes</taxon>
        <taxon>Kickxellales</taxon>
        <taxon>Kickxellaceae</taxon>
        <taxon>Linderina</taxon>
    </lineage>
</organism>
<name>A0A1Y1W2V4_9FUNG</name>
<dbReference type="EMBL" id="MCFD01000012">
    <property type="protein sequence ID" value="ORX67474.1"/>
    <property type="molecule type" value="Genomic_DNA"/>
</dbReference>
<dbReference type="OrthoDB" id="5524987at2759"/>
<dbReference type="RefSeq" id="XP_040741361.1">
    <property type="nucleotide sequence ID" value="XM_040888234.1"/>
</dbReference>
<evidence type="ECO:0000313" key="1">
    <source>
        <dbReference type="EMBL" id="ORX67474.1"/>
    </source>
</evidence>
<dbReference type="GeneID" id="63804882"/>
<sequence>MSRQLLNSTTALNSLFIRGYATVCSPQQRATQPAAPPKPVLAQTLLADISSRAAALAASDSWSTDNERQMVTVLETCQQLLGNAHTSAETQQLCQVADQLGQKIIMGKSKSSLSLLPFTRYLEFYAQLGRPDITQLAFSRIRRQWRQPSISVYSAQQRALLRFAADRASGLQLLACTISHETPALAAQSVESRLIETSVRQIVEDALAWERRTRRLVKVFEYGSYSALAMLIAKWAWIGNSVVLAGMGVVPKAVASAAVLGVSAAIVRMAVKHSVMGSLTVPALAETTAPHTANTVQAQDGESEARRILSRAFPASPSDEAMMEISEILKTAKATRSQAMSWKLRLALMWSRFARRFAIVEPVLMSDRALTQRLCVLWARNITQMVPSDVKTGDLATEAVCSEALLEWIAFVERENGESPLVLGHDGIVDSARFAARHTDANTIKRFLEFSFSGALSLMRGLDSGSSTHLDEQSMNQAGSVVTVADSRVAMNAADNPAHRTAATILVSITIVNQLLNQARESRGPTDPASCGKLFVALNTVLASESCPIPVSLYYAAFRAAAVLNDTVLSDRLAQRFRDSFVKGDPYIAKAVRSDRDSTAMGWRLGSAAPTSVPPIVRCVSPYLSMLAQQDVTSNTRQDAVCELVKSWKRIGLLDHAAATMALVTAVKGIDTTQAHPMLVPTVQRWMDLGQTIFSGVPQGTSTTDKVREAECARALYYLATRVMELGTTIGHLELGFQAHSIASESIKQRSYLETFAPSDYNEQSIRVFSSMAEQHAPSEQSQVCVHMAISVLDQMRTLGQTPQWQTFDALCVAAAKSYVDIEKQVSVWTKLIKDRAQAKKLSNFAKSL</sequence>